<dbReference type="PROSITE" id="PS50158">
    <property type="entry name" value="ZF_CCHC"/>
    <property type="match status" value="1"/>
</dbReference>
<evidence type="ECO:0000256" key="2">
    <source>
        <dbReference type="ARBA" id="ARBA00022612"/>
    </source>
</evidence>
<dbReference type="InterPro" id="IPR012337">
    <property type="entry name" value="RNaseH-like_sf"/>
</dbReference>
<evidence type="ECO:0000256" key="9">
    <source>
        <dbReference type="ARBA" id="ARBA00022801"/>
    </source>
</evidence>
<dbReference type="GO" id="GO:0003887">
    <property type="term" value="F:DNA-directed DNA polymerase activity"/>
    <property type="evidence" value="ECO:0007669"/>
    <property type="project" value="UniProtKB-KW"/>
</dbReference>
<dbReference type="InterPro" id="IPR013103">
    <property type="entry name" value="RVT_2"/>
</dbReference>
<dbReference type="PANTHER" id="PTHR42648">
    <property type="entry name" value="TRANSPOSASE, PUTATIVE-RELATED"/>
    <property type="match status" value="1"/>
</dbReference>
<dbReference type="Pfam" id="PF07727">
    <property type="entry name" value="RVT_2"/>
    <property type="match status" value="1"/>
</dbReference>
<keyword evidence="9" id="KW-0378">Hydrolase</keyword>
<dbReference type="GO" id="GO:0003676">
    <property type="term" value="F:nucleic acid binding"/>
    <property type="evidence" value="ECO:0007669"/>
    <property type="project" value="InterPro"/>
</dbReference>
<dbReference type="Pfam" id="PF13976">
    <property type="entry name" value="gag_pre-integrs"/>
    <property type="match status" value="1"/>
</dbReference>
<proteinExistence type="predicted"/>
<evidence type="ECO:0008006" key="24">
    <source>
        <dbReference type="Google" id="ProtNLM"/>
    </source>
</evidence>
<comment type="function">
    <text evidence="1">The aspartyl protease (PR) mediates the proteolytic cleavages of the Gag and Gag-Pol polyproteins after assembly of the VLP.</text>
</comment>
<dbReference type="GO" id="GO:0015074">
    <property type="term" value="P:DNA integration"/>
    <property type="evidence" value="ECO:0007669"/>
    <property type="project" value="UniProtKB-KW"/>
</dbReference>
<keyword evidence="7" id="KW-0064">Aspartyl protease</keyword>
<dbReference type="InterPro" id="IPR054722">
    <property type="entry name" value="PolX-like_BBD"/>
</dbReference>
<dbReference type="InterPro" id="IPR039537">
    <property type="entry name" value="Retrotran_Ty1/copia-like"/>
</dbReference>
<dbReference type="GO" id="GO:0005524">
    <property type="term" value="F:ATP binding"/>
    <property type="evidence" value="ECO:0007669"/>
    <property type="project" value="UniProtKB-KW"/>
</dbReference>
<sequence>MAGSGSSDVRTPIFSGENYEFWKIKMVTIFKSYGLWNLVEKGIPASDSKKKEKATEETSEEEDDEKAAAILMKDAKALGIIQNAVSDQIFPRIANADSAKAAWELLHGEFHGGDHVRSVKLQNLRREFEYTRMHDSESLSTYLTRLNDLINQMKTYGEVLSNERLVQKVLISLSKVYDPICLVIGNTKSLETVELQEVIAILKSQEQRFELHNADATEKAFASFTVSSKGQNKNATNSGPSKAQKNWNPKGKPWESKGKPQWNNSAQTHSSSTGQEAVKPQCKVCSKYHFGEYRYKGKPKCYNCDRFGHLARECIAEKAVQKANCASQKEVTGNLFYANCTTTESKPNGDWYIDSGCSNHMTGNVDLLVDIRTNVAGKVQMPTGALVNVAGMGSLVIDTTKGRKYIREVMYLPGLKENLLSVGQMDEHGYCLVFGEGMCKVFESSSMNSLIIKVQMMKNRCYPLSFLAENQLLMKASITHSTWIWHKRLGHLHFRGLKQLRDKDMVHGLPQLEEQNVVCEGCQFGKQHRDAFPNNQAQRAISPLELVHTDLCGPMKTESVAGNKYFMLIIDDCTRMSWVYFLRNKSEAFNCFKKFKSMTELQSGHKVKCLRSDRGGEFLSSEFIKFCEDHGIQRQLTMAYTPQQNGVVERKNRTVVEMAKSMLHEKEIPYSLWAEAVHTAVYILNRCPTKALNNVTPFEAYSGRKPGIAHLKVFGSLCYVHVPNELRHKLEPKSVKGVFVGYATCEKGYRIYDPTSKKLTLSRDIIFDEEKSWNWSEHSNKVVTSFPDESLSEHDFDIGDGAENVALTPQTQTRYEMSPSFFQASSQHISSDISSEERNTQAYDHSPLKWRKLDDVLAQCNLCIIEPERYAEAAQDKAWLRAMEDELQMIEKNGTWELVDRPTEKPVIGVKWVYKTKLNLDGSVQKNKARLVAKGYAQKPGLDYNETYAPVARLDTIRTLIALAAQKEWKLYQLDVKSAFLNGVLQEEVYIDQPKGYVIKGKEDKVYRLHKALYGLKQAPRAWYGEIDTYFMQCGFKKSLSEATLYTKSRGDRDILIVSIYVDDIVYTGSCKELLDEFKEEMMMKYEMTDLGLLHHFLGMGVVQTNSSIFIHQKKYAGSLLNKFGLNECKSVTTPLVATEKLVKDDGSGAASEEQYRSIVGSLLYLTATRPDIMYASSLLARFMHCPTNKHYGTAKRVLRYVKGTLDYGLEYVKGRNAMLIGFCDSDWGGSIDDSKSTSGYAFSFGSGVFSWASVKQNCVALSTAEAEYISASEATAQAIWLRFVLEDFGELQTEATPLQCDNTSAIAITKNPVFHQKTKHIDRRYHFIKDALQEGIIDLVYCPTKEQLADIFTKPLAKDPFNYLRSMLGVKSAQDLKGSVEL</sequence>
<dbReference type="GO" id="GO:0008270">
    <property type="term" value="F:zinc ion binding"/>
    <property type="evidence" value="ECO:0007669"/>
    <property type="project" value="UniProtKB-KW"/>
</dbReference>
<dbReference type="CDD" id="cd09272">
    <property type="entry name" value="RNase_HI_RT_Ty1"/>
    <property type="match status" value="1"/>
</dbReference>
<evidence type="ECO:0000313" key="23">
    <source>
        <dbReference type="Proteomes" id="UP001054821"/>
    </source>
</evidence>
<feature type="domain" description="Integrase catalytic" evidence="21">
    <location>
        <begin position="539"/>
        <end position="705"/>
    </location>
</feature>
<dbReference type="SMART" id="SM00343">
    <property type="entry name" value="ZnF_C2HC"/>
    <property type="match status" value="1"/>
</dbReference>
<keyword evidence="6" id="KW-0547">Nucleotide-binding</keyword>
<keyword evidence="18" id="KW-0863">Zinc-finger</keyword>
<dbReference type="GO" id="GO:0006508">
    <property type="term" value="P:proteolysis"/>
    <property type="evidence" value="ECO:0007669"/>
    <property type="project" value="UniProtKB-KW"/>
</dbReference>
<evidence type="ECO:0000256" key="17">
    <source>
        <dbReference type="ARBA" id="ARBA00023268"/>
    </source>
</evidence>
<dbReference type="InterPro" id="IPR043502">
    <property type="entry name" value="DNA/RNA_pol_sf"/>
</dbReference>
<keyword evidence="5" id="KW-0479">Metal-binding</keyword>
<evidence type="ECO:0000256" key="4">
    <source>
        <dbReference type="ARBA" id="ARBA00022722"/>
    </source>
</evidence>
<evidence type="ECO:0000256" key="12">
    <source>
        <dbReference type="ARBA" id="ARBA00022908"/>
    </source>
</evidence>
<feature type="compositionally biased region" description="Polar residues" evidence="19">
    <location>
        <begin position="228"/>
        <end position="247"/>
    </location>
</feature>
<keyword evidence="3" id="KW-0645">Protease</keyword>
<keyword evidence="11" id="KW-0460">Magnesium</keyword>
<dbReference type="InterPro" id="IPR057670">
    <property type="entry name" value="SH3_retrovirus"/>
</dbReference>
<organism evidence="22 23">
    <name type="scientific">Prunus dulcis</name>
    <name type="common">Almond</name>
    <name type="synonym">Amygdalus dulcis</name>
    <dbReference type="NCBI Taxonomy" id="3755"/>
    <lineage>
        <taxon>Eukaryota</taxon>
        <taxon>Viridiplantae</taxon>
        <taxon>Streptophyta</taxon>
        <taxon>Embryophyta</taxon>
        <taxon>Tracheophyta</taxon>
        <taxon>Spermatophyta</taxon>
        <taxon>Magnoliopsida</taxon>
        <taxon>eudicotyledons</taxon>
        <taxon>Gunneridae</taxon>
        <taxon>Pentapetalae</taxon>
        <taxon>rosids</taxon>
        <taxon>fabids</taxon>
        <taxon>Rosales</taxon>
        <taxon>Rosaceae</taxon>
        <taxon>Amygdaloideae</taxon>
        <taxon>Amygdaleae</taxon>
        <taxon>Prunus</taxon>
    </lineage>
</organism>
<dbReference type="Pfam" id="PF00098">
    <property type="entry name" value="zf-CCHC"/>
    <property type="match status" value="1"/>
</dbReference>
<evidence type="ECO:0000256" key="10">
    <source>
        <dbReference type="ARBA" id="ARBA00022840"/>
    </source>
</evidence>
<evidence type="ECO:0000256" key="18">
    <source>
        <dbReference type="PROSITE-ProRule" id="PRU00047"/>
    </source>
</evidence>
<evidence type="ECO:0000256" key="7">
    <source>
        <dbReference type="ARBA" id="ARBA00022750"/>
    </source>
</evidence>
<keyword evidence="4" id="KW-0540">Nuclease</keyword>
<evidence type="ECO:0000259" key="21">
    <source>
        <dbReference type="PROSITE" id="PS50994"/>
    </source>
</evidence>
<keyword evidence="17" id="KW-0511">Multifunctional enzyme</keyword>
<dbReference type="EMBL" id="JAJFAZ020000003">
    <property type="protein sequence ID" value="KAI5339916.1"/>
    <property type="molecule type" value="Genomic_DNA"/>
</dbReference>
<dbReference type="PANTHER" id="PTHR42648:SF11">
    <property type="entry name" value="TRANSPOSON TY4-P GAG-POL POLYPROTEIN"/>
    <property type="match status" value="1"/>
</dbReference>
<keyword evidence="15" id="KW-0917">Virion maturation</keyword>
<dbReference type="InterPro" id="IPR036397">
    <property type="entry name" value="RNaseH_sf"/>
</dbReference>
<evidence type="ECO:0000259" key="20">
    <source>
        <dbReference type="PROSITE" id="PS50158"/>
    </source>
</evidence>
<evidence type="ECO:0000256" key="8">
    <source>
        <dbReference type="ARBA" id="ARBA00022759"/>
    </source>
</evidence>
<dbReference type="InterPro" id="IPR001584">
    <property type="entry name" value="Integrase_cat-core"/>
</dbReference>
<evidence type="ECO:0000256" key="16">
    <source>
        <dbReference type="ARBA" id="ARBA00023172"/>
    </source>
</evidence>
<feature type="region of interest" description="Disordered" evidence="19">
    <location>
        <begin position="228"/>
        <end position="274"/>
    </location>
</feature>
<reference evidence="22 23" key="1">
    <citation type="journal article" date="2022" name="G3 (Bethesda)">
        <title>Whole-genome sequence and methylome profiling of the almond [Prunus dulcis (Mill.) D.A. Webb] cultivar 'Nonpareil'.</title>
        <authorList>
            <person name="D'Amico-Willman K.M."/>
            <person name="Ouma W.Z."/>
            <person name="Meulia T."/>
            <person name="Sideli G.M."/>
            <person name="Gradziel T.M."/>
            <person name="Fresnedo-Ramirez J."/>
        </authorList>
    </citation>
    <scope>NUCLEOTIDE SEQUENCE [LARGE SCALE GENOMIC DNA]</scope>
    <source>
        <strain evidence="22">Clone GOH B32 T37-40</strain>
    </source>
</reference>
<dbReference type="SUPFAM" id="SSF57756">
    <property type="entry name" value="Retrovirus zinc finger-like domains"/>
    <property type="match status" value="1"/>
</dbReference>
<dbReference type="Gene3D" id="3.30.420.10">
    <property type="entry name" value="Ribonuclease H-like superfamily/Ribonuclease H"/>
    <property type="match status" value="1"/>
</dbReference>
<dbReference type="InterPro" id="IPR025724">
    <property type="entry name" value="GAG-pre-integrase_dom"/>
</dbReference>
<dbReference type="Proteomes" id="UP001054821">
    <property type="component" value="Chromosome 3"/>
</dbReference>
<feature type="domain" description="CCHC-type" evidence="20">
    <location>
        <begin position="300"/>
        <end position="314"/>
    </location>
</feature>
<evidence type="ECO:0000256" key="1">
    <source>
        <dbReference type="ARBA" id="ARBA00002180"/>
    </source>
</evidence>
<accession>A0AAD4WD13</accession>
<evidence type="ECO:0000256" key="13">
    <source>
        <dbReference type="ARBA" id="ARBA00022918"/>
    </source>
</evidence>
<dbReference type="Pfam" id="PF00665">
    <property type="entry name" value="rve"/>
    <property type="match status" value="1"/>
</dbReference>
<keyword evidence="13" id="KW-0695">RNA-directed DNA polymerase</keyword>
<keyword evidence="16" id="KW-0233">DNA recombination</keyword>
<dbReference type="SUPFAM" id="SSF53098">
    <property type="entry name" value="Ribonuclease H-like"/>
    <property type="match status" value="1"/>
</dbReference>
<keyword evidence="14" id="KW-0548">Nucleotidyltransferase</keyword>
<dbReference type="Pfam" id="PF22936">
    <property type="entry name" value="Pol_BBD"/>
    <property type="match status" value="1"/>
</dbReference>
<gene>
    <name evidence="22" type="ORF">L3X38_019190</name>
</gene>
<dbReference type="GO" id="GO:0003964">
    <property type="term" value="F:RNA-directed DNA polymerase activity"/>
    <property type="evidence" value="ECO:0007669"/>
    <property type="project" value="UniProtKB-KW"/>
</dbReference>
<keyword evidence="18" id="KW-0862">Zinc</keyword>
<keyword evidence="8" id="KW-0255">Endonuclease</keyword>
<evidence type="ECO:0000256" key="19">
    <source>
        <dbReference type="SAM" id="MobiDB-lite"/>
    </source>
</evidence>
<dbReference type="Pfam" id="PF25597">
    <property type="entry name" value="SH3_retrovirus"/>
    <property type="match status" value="1"/>
</dbReference>
<dbReference type="GO" id="GO:0004190">
    <property type="term" value="F:aspartic-type endopeptidase activity"/>
    <property type="evidence" value="ECO:0007669"/>
    <property type="project" value="UniProtKB-KW"/>
</dbReference>
<dbReference type="GO" id="GO:0006310">
    <property type="term" value="P:DNA recombination"/>
    <property type="evidence" value="ECO:0007669"/>
    <property type="project" value="UniProtKB-KW"/>
</dbReference>
<evidence type="ECO:0000256" key="3">
    <source>
        <dbReference type="ARBA" id="ARBA00022670"/>
    </source>
</evidence>
<keyword evidence="10" id="KW-0067">ATP-binding</keyword>
<dbReference type="GO" id="GO:0004519">
    <property type="term" value="F:endonuclease activity"/>
    <property type="evidence" value="ECO:0007669"/>
    <property type="project" value="UniProtKB-KW"/>
</dbReference>
<dbReference type="InterPro" id="IPR001878">
    <property type="entry name" value="Znf_CCHC"/>
</dbReference>
<keyword evidence="2" id="KW-1188">Viral release from host cell</keyword>
<evidence type="ECO:0000256" key="6">
    <source>
        <dbReference type="ARBA" id="ARBA00022741"/>
    </source>
</evidence>
<keyword evidence="14" id="KW-0239">DNA-directed DNA polymerase</keyword>
<protein>
    <recommendedName>
        <fullName evidence="24">BURP domain-containing protein</fullName>
    </recommendedName>
</protein>
<dbReference type="Pfam" id="PF14223">
    <property type="entry name" value="Retrotran_gag_2"/>
    <property type="match status" value="1"/>
</dbReference>
<dbReference type="InterPro" id="IPR036875">
    <property type="entry name" value="Znf_CCHC_sf"/>
</dbReference>
<evidence type="ECO:0000256" key="14">
    <source>
        <dbReference type="ARBA" id="ARBA00022932"/>
    </source>
</evidence>
<feature type="compositionally biased region" description="Polar residues" evidence="19">
    <location>
        <begin position="261"/>
        <end position="274"/>
    </location>
</feature>
<evidence type="ECO:0000256" key="15">
    <source>
        <dbReference type="ARBA" id="ARBA00023113"/>
    </source>
</evidence>
<evidence type="ECO:0000256" key="5">
    <source>
        <dbReference type="ARBA" id="ARBA00022723"/>
    </source>
</evidence>
<keyword evidence="12" id="KW-0229">DNA integration</keyword>
<keyword evidence="14" id="KW-0808">Transferase</keyword>
<comment type="caution">
    <text evidence="22">The sequence shown here is derived from an EMBL/GenBank/DDBJ whole genome shotgun (WGS) entry which is preliminary data.</text>
</comment>
<evidence type="ECO:0000313" key="22">
    <source>
        <dbReference type="EMBL" id="KAI5339916.1"/>
    </source>
</evidence>
<name>A0AAD4WD13_PRUDU</name>
<keyword evidence="23" id="KW-1185">Reference proteome</keyword>
<evidence type="ECO:0000256" key="11">
    <source>
        <dbReference type="ARBA" id="ARBA00022842"/>
    </source>
</evidence>
<dbReference type="PROSITE" id="PS50994">
    <property type="entry name" value="INTEGRASE"/>
    <property type="match status" value="1"/>
</dbReference>
<dbReference type="SUPFAM" id="SSF56672">
    <property type="entry name" value="DNA/RNA polymerases"/>
    <property type="match status" value="1"/>
</dbReference>